<feature type="binding site" evidence="11">
    <location>
        <position position="629"/>
    </location>
    <ligand>
        <name>5-methyltetrahydropteroyltri-L-glutamate</name>
        <dbReference type="ChEBI" id="CHEBI:58207"/>
    </ligand>
</feature>
<dbReference type="Proteomes" id="UP001190002">
    <property type="component" value="Unassembled WGS sequence"/>
</dbReference>
<feature type="binding site" evidence="12">
    <location>
        <position position="39"/>
    </location>
    <ligand>
        <name>5-methyltetrahydropteroyltri-L-glutamate</name>
        <dbReference type="ChEBI" id="CHEBI:58207"/>
    </ligand>
</feature>
<reference evidence="17 20" key="1">
    <citation type="submission" date="2023-07" db="EMBL/GenBank/DDBJ databases">
        <authorList>
            <person name="Peeters C."/>
        </authorList>
    </citation>
    <scope>NUCLEOTIDE SEQUENCE</scope>
    <source>
        <strain evidence="18 20">R-77569</strain>
        <strain evidence="17">R-77591</strain>
    </source>
</reference>
<evidence type="ECO:0000256" key="10">
    <source>
        <dbReference type="ARBA" id="ARBA00023167"/>
    </source>
</evidence>
<feature type="binding site" evidence="11">
    <location>
        <position position="667"/>
    </location>
    <ligand>
        <name>Zn(2+)</name>
        <dbReference type="ChEBI" id="CHEBI:29105"/>
        <note>catalytic</note>
    </ligand>
</feature>
<accession>A0AAD2AJU4</accession>
<dbReference type="FunFam" id="3.20.20.210:FF:000002">
    <property type="entry name" value="5-methyltetrahydropteroyltriglutamate--homocysteine methyltransferase"/>
    <property type="match status" value="1"/>
</dbReference>
<comment type="caution">
    <text evidence="17">The sequence shown here is derived from an EMBL/GenBank/DDBJ whole genome shotgun (WGS) entry which is preliminary data.</text>
</comment>
<feature type="domain" description="Cobalamin-independent methionine synthase MetE N-terminal" evidence="16">
    <location>
        <begin position="25"/>
        <end position="333"/>
    </location>
</feature>
<evidence type="ECO:0000256" key="8">
    <source>
        <dbReference type="ARBA" id="ARBA00022737"/>
    </source>
</evidence>
<feature type="binding site" evidence="11 12">
    <location>
        <begin position="455"/>
        <end position="457"/>
    </location>
    <ligand>
        <name>L-methionine</name>
        <dbReference type="ChEBI" id="CHEBI:57844"/>
    </ligand>
</feature>
<feature type="binding site" evidence="13">
    <location>
        <position position="665"/>
    </location>
    <ligand>
        <name>Zn(2+)</name>
        <dbReference type="ChEBI" id="CHEBI:29105"/>
        <label>1</label>
        <note>catalytic</note>
    </ligand>
</feature>
<feature type="binding site" evidence="11">
    <location>
        <position position="508"/>
    </location>
    <ligand>
        <name>L-homocysteine</name>
        <dbReference type="ChEBI" id="CHEBI:58199"/>
    </ligand>
</feature>
<feature type="binding site" evidence="11">
    <location>
        <begin position="36"/>
        <end position="39"/>
    </location>
    <ligand>
        <name>5-methyltetrahydropteroyltri-L-glutamate</name>
        <dbReference type="ChEBI" id="CHEBI:58207"/>
    </ligand>
</feature>
<feature type="binding site" evidence="11">
    <location>
        <position position="665"/>
    </location>
    <ligand>
        <name>Zn(2+)</name>
        <dbReference type="ChEBI" id="CHEBI:29105"/>
        <note>catalytic</note>
    </ligand>
</feature>
<dbReference type="PANTHER" id="PTHR30519">
    <property type="entry name" value="5-METHYLTETRAHYDROPTEROYLTRIGLUTAMATE--HOMOCYSTEINE METHYLTRANSFERASE"/>
    <property type="match status" value="1"/>
</dbReference>
<feature type="binding site" evidence="13">
    <location>
        <position position="750"/>
    </location>
    <ligand>
        <name>Zn(2+)</name>
        <dbReference type="ChEBI" id="CHEBI:29105"/>
        <label>1</label>
        <note>catalytic</note>
    </ligand>
</feature>
<dbReference type="SUPFAM" id="SSF51726">
    <property type="entry name" value="UROD/MetE-like"/>
    <property type="match status" value="2"/>
</dbReference>
<evidence type="ECO:0000259" key="16">
    <source>
        <dbReference type="Pfam" id="PF08267"/>
    </source>
</evidence>
<gene>
    <name evidence="11 17" type="primary">metE</name>
    <name evidence="18" type="ORF">R77569_01759</name>
    <name evidence="17" type="ORF">R77591_01431</name>
</gene>
<feature type="domain" description="Cobalamin-independent methionine synthase MetE C-terminal/archaeal" evidence="15">
    <location>
        <begin position="450"/>
        <end position="772"/>
    </location>
</feature>
<dbReference type="InterPro" id="IPR013215">
    <property type="entry name" value="Cbl-indep_Met_Synth_N"/>
</dbReference>
<feature type="binding site" evidence="11 12">
    <location>
        <position position="508"/>
    </location>
    <ligand>
        <name>L-methionine</name>
        <dbReference type="ChEBI" id="CHEBI:57844"/>
    </ligand>
</feature>
<keyword evidence="20" id="KW-1185">Reference proteome</keyword>
<name>A0AAD2AJU4_9RALS</name>
<comment type="function">
    <text evidence="1 11">Catalyzes the transfer of a methyl group from 5-methyltetrahydrofolate to homocysteine resulting in methionine formation.</text>
</comment>
<dbReference type="InterPro" id="IPR002629">
    <property type="entry name" value="Met_Synth_C/arc"/>
</dbReference>
<feature type="binding site" evidence="11 12">
    <location>
        <position position="623"/>
    </location>
    <ligand>
        <name>L-methionine</name>
        <dbReference type="ChEBI" id="CHEBI:57844"/>
    </ligand>
</feature>
<dbReference type="GO" id="GO:0008270">
    <property type="term" value="F:zinc ion binding"/>
    <property type="evidence" value="ECO:0007669"/>
    <property type="project" value="InterPro"/>
</dbReference>
<dbReference type="EMBL" id="CATVXE010000005">
    <property type="protein sequence ID" value="CAJ0681631.1"/>
    <property type="molecule type" value="Genomic_DNA"/>
</dbReference>
<dbReference type="Proteomes" id="UP001190452">
    <property type="component" value="Unassembled WGS sequence"/>
</dbReference>
<evidence type="ECO:0000256" key="13">
    <source>
        <dbReference type="PIRSR" id="PIRSR000382-2"/>
    </source>
</evidence>
<dbReference type="GO" id="GO:0032259">
    <property type="term" value="P:methylation"/>
    <property type="evidence" value="ECO:0007669"/>
    <property type="project" value="UniProtKB-KW"/>
</dbReference>
<dbReference type="CDD" id="cd03312">
    <property type="entry name" value="CIMS_N_terminal_like"/>
    <property type="match status" value="1"/>
</dbReference>
<feature type="binding site" evidence="11 12">
    <location>
        <position position="585"/>
    </location>
    <ligand>
        <name>5-methyltetrahydropteroyltri-L-glutamate</name>
        <dbReference type="ChEBI" id="CHEBI:58207"/>
    </ligand>
</feature>
<keyword evidence="10 11" id="KW-0486">Methionine biosynthesis</keyword>
<dbReference type="NCBIfam" id="TIGR01371">
    <property type="entry name" value="met_syn_B12ind"/>
    <property type="match status" value="1"/>
</dbReference>
<dbReference type="Gene3D" id="3.20.20.210">
    <property type="match status" value="2"/>
</dbReference>
<dbReference type="InterPro" id="IPR006276">
    <property type="entry name" value="Cobalamin-indep_Met_synthase"/>
</dbReference>
<feature type="binding site" evidence="12">
    <location>
        <position position="137"/>
    </location>
    <ligand>
        <name>5-methyltetrahydropteroyltri-L-glutamate</name>
        <dbReference type="ChEBI" id="CHEBI:58207"/>
    </ligand>
</feature>
<evidence type="ECO:0000256" key="7">
    <source>
        <dbReference type="ARBA" id="ARBA00022723"/>
    </source>
</evidence>
<keyword evidence="7 11" id="KW-0479">Metal-binding</keyword>
<evidence type="ECO:0000256" key="12">
    <source>
        <dbReference type="PIRSR" id="PIRSR000382-1"/>
    </source>
</evidence>
<keyword evidence="8 11" id="KW-0677">Repeat</keyword>
<keyword evidence="9 11" id="KW-0862">Zinc</keyword>
<evidence type="ECO:0000256" key="4">
    <source>
        <dbReference type="ARBA" id="ARBA00022603"/>
    </source>
</evidence>
<feature type="binding site" evidence="11 12">
    <location>
        <position position="623"/>
    </location>
    <ligand>
        <name>L-homocysteine</name>
        <dbReference type="ChEBI" id="CHEBI:58199"/>
    </ligand>
</feature>
<feature type="binding site" evidence="11">
    <location>
        <position position="750"/>
    </location>
    <ligand>
        <name>Zn(2+)</name>
        <dbReference type="ChEBI" id="CHEBI:29105"/>
        <note>catalytic</note>
    </ligand>
</feature>
<evidence type="ECO:0000256" key="14">
    <source>
        <dbReference type="PIRSR" id="PIRSR000382-3"/>
    </source>
</evidence>
<feature type="binding site" evidence="11 12">
    <location>
        <begin position="455"/>
        <end position="457"/>
    </location>
    <ligand>
        <name>L-homocysteine</name>
        <dbReference type="ChEBI" id="CHEBI:58199"/>
    </ligand>
</feature>
<dbReference type="AlphaFoldDB" id="A0AAD2AJU4"/>
<evidence type="ECO:0000256" key="11">
    <source>
        <dbReference type="HAMAP-Rule" id="MF_00172"/>
    </source>
</evidence>
<dbReference type="Pfam" id="PF08267">
    <property type="entry name" value="Meth_synt_1"/>
    <property type="match status" value="1"/>
</dbReference>
<sequence length="796" mass="88059">MIEGRPSSQDCNTLPFSAINMTTIHTLGYPRIGAQRELKFALESFWKGASSEDDLRATGRALRERHWAAQRDAGLDYVTVGDFAWYDQVLQTAALLGALPTRYGFDAAQLTLAQSFVLARGNADHAAMEMTKWFDTNYHYLVPELTPDLFDRQWGPGTEWLFDEVREAQAAGHRVKVALIGPVTFLHLAKARNGLTDKLALLPQLLQAYTAVLKRLAALSVEWVQIDEPALVLDLPNAWVEAFGPAYQALAAANGPKLLLATYFEAASHHAALIKSLPVAGVHLDLVRAPEQLGSFAPWPADKILSVGVVDGRNIWRTDLARVLERLTPLAEAFGDRLWIAPSCSLLHVPVDLAAETKLDDELKGWLAFARQKLDELAVLKRALVEGPAAVQTALDENRAAIASRAQSRRVHNAGVKKRVAAIRPEDAERGAPYPARAQAQQARLKLPLLPTTTIGSFPQTPEIRHARAQHKRGELPALDYLERMRAEIADVVRRQEALGLDMLVHGEAERNDMVEYFGELLWGYAFTANGWVQSYGSRCVKPPVIYGDVYRPEPMTVEWSKYAQSLTAKPMKGMLTGPVTMLQWSFVRDDQPREQTALQIALALRDEVCDLEAAGIAAIQIDEPAFREGLPLRASDVPGYLEWAARAFRVSASGVRNDTQIHTHMCYSEFNDILPAIASMDADVITIETSRSNMELLDAFGEFAYPNEIGPGVYDIHSPRVPRVEEMEALLDKAAQVVPVQRLWVNPDCGLKTRGWPEVEAALQGMVEATRRLRAKHANLQHAGSRADQGETATA</sequence>
<dbReference type="Pfam" id="PF01717">
    <property type="entry name" value="Meth_synt_2"/>
    <property type="match status" value="1"/>
</dbReference>
<proteinExistence type="inferred from homology"/>
<evidence type="ECO:0000256" key="2">
    <source>
        <dbReference type="ARBA" id="ARBA00004681"/>
    </source>
</evidence>
<dbReference type="CDD" id="cd03311">
    <property type="entry name" value="CIMS_C_terminal_like"/>
    <property type="match status" value="1"/>
</dbReference>
<evidence type="ECO:0000256" key="9">
    <source>
        <dbReference type="ARBA" id="ARBA00022833"/>
    </source>
</evidence>
<evidence type="ECO:0000313" key="19">
    <source>
        <dbReference type="Proteomes" id="UP001190002"/>
    </source>
</evidence>
<dbReference type="GO" id="GO:0003871">
    <property type="term" value="F:5-methyltetrahydropteroyltriglutamate-homocysteine S-methyltransferase activity"/>
    <property type="evidence" value="ECO:0007669"/>
    <property type="project" value="UniProtKB-UniRule"/>
</dbReference>
<dbReference type="PIRSF" id="PIRSF000382">
    <property type="entry name" value="MeTrfase_B12_ind"/>
    <property type="match status" value="1"/>
</dbReference>
<feature type="binding site" evidence="13">
    <location>
        <position position="667"/>
    </location>
    <ligand>
        <name>Zn(2+)</name>
        <dbReference type="ChEBI" id="CHEBI:29105"/>
        <label>1</label>
        <note>catalytic</note>
    </ligand>
</feature>
<feature type="binding site" evidence="13">
    <location>
        <position position="689"/>
    </location>
    <ligand>
        <name>Zn(2+)</name>
        <dbReference type="ChEBI" id="CHEBI:29105"/>
        <label>1</label>
        <note>catalytic</note>
    </ligand>
</feature>
<dbReference type="NCBIfam" id="NF003556">
    <property type="entry name" value="PRK05222.1"/>
    <property type="match status" value="1"/>
</dbReference>
<dbReference type="EC" id="2.1.1.14" evidence="11"/>
<feature type="active site" description="Proton donor" evidence="11 14">
    <location>
        <position position="718"/>
    </location>
</feature>
<comment type="catalytic activity">
    <reaction evidence="11">
        <text>5-methyltetrahydropteroyltri-L-glutamate + L-homocysteine = tetrahydropteroyltri-L-glutamate + L-methionine</text>
        <dbReference type="Rhea" id="RHEA:21196"/>
        <dbReference type="ChEBI" id="CHEBI:57844"/>
        <dbReference type="ChEBI" id="CHEBI:58140"/>
        <dbReference type="ChEBI" id="CHEBI:58199"/>
        <dbReference type="ChEBI" id="CHEBI:58207"/>
        <dbReference type="EC" id="2.1.1.14"/>
    </reaction>
</comment>
<keyword evidence="6 11" id="KW-0808">Transferase</keyword>
<protein>
    <recommendedName>
        <fullName evidence="11">5-methyltetrahydropteroyltriglutamate--homocysteine methyltransferase</fullName>
        <ecNumber evidence="11">2.1.1.14</ecNumber>
    </recommendedName>
    <alternativeName>
        <fullName evidence="11">Cobalamin-independent methionine synthase</fullName>
    </alternativeName>
    <alternativeName>
        <fullName evidence="11">Methionine synthase, vitamin-B12 independent isozyme</fullName>
    </alternativeName>
</protein>
<evidence type="ECO:0000256" key="3">
    <source>
        <dbReference type="ARBA" id="ARBA00009553"/>
    </source>
</evidence>
<keyword evidence="4 11" id="KW-0489">Methyltransferase</keyword>
<comment type="cofactor">
    <cofactor evidence="13">
        <name>Zn(2+)</name>
        <dbReference type="ChEBI" id="CHEBI:29105"/>
    </cofactor>
    <text evidence="13">Binds 2 Zn(2+) ions per subunit.</text>
</comment>
<comment type="cofactor">
    <cofactor evidence="11">
        <name>Zn(2+)</name>
        <dbReference type="ChEBI" id="CHEBI:29105"/>
    </cofactor>
    <text evidence="11">Binds 1 zinc ion per subunit.</text>
</comment>
<feature type="binding site" evidence="11 12">
    <location>
        <begin position="539"/>
        <end position="540"/>
    </location>
    <ligand>
        <name>5-methyltetrahydropteroyltri-L-glutamate</name>
        <dbReference type="ChEBI" id="CHEBI:58207"/>
    </ligand>
</feature>
<dbReference type="HAMAP" id="MF_00172">
    <property type="entry name" value="Meth_synth"/>
    <property type="match status" value="1"/>
</dbReference>
<evidence type="ECO:0000313" key="17">
    <source>
        <dbReference type="EMBL" id="CAJ0681631.1"/>
    </source>
</evidence>
<feature type="binding site" evidence="11">
    <location>
        <position position="132"/>
    </location>
    <ligand>
        <name>5-methyltetrahydropteroyltri-L-glutamate</name>
        <dbReference type="ChEBI" id="CHEBI:58207"/>
    </ligand>
</feature>
<comment type="pathway">
    <text evidence="2 11">Amino-acid biosynthesis; L-methionine biosynthesis via de novo pathway; L-methionine from L-homocysteine (MetE route): step 1/1.</text>
</comment>
<feature type="binding site" evidence="11">
    <location>
        <position position="689"/>
    </location>
    <ligand>
        <name>Zn(2+)</name>
        <dbReference type="ChEBI" id="CHEBI:29105"/>
        <note>catalytic</note>
    </ligand>
</feature>
<evidence type="ECO:0000313" key="20">
    <source>
        <dbReference type="Proteomes" id="UP001190452"/>
    </source>
</evidence>
<keyword evidence="5 11" id="KW-0028">Amino-acid biosynthesis</keyword>
<evidence type="ECO:0000256" key="1">
    <source>
        <dbReference type="ARBA" id="ARBA00002777"/>
    </source>
</evidence>
<evidence type="ECO:0000256" key="6">
    <source>
        <dbReference type="ARBA" id="ARBA00022679"/>
    </source>
</evidence>
<evidence type="ECO:0000259" key="15">
    <source>
        <dbReference type="Pfam" id="PF01717"/>
    </source>
</evidence>
<evidence type="ECO:0000256" key="5">
    <source>
        <dbReference type="ARBA" id="ARBA00022605"/>
    </source>
</evidence>
<dbReference type="GO" id="GO:0009086">
    <property type="term" value="P:methionine biosynthetic process"/>
    <property type="evidence" value="ECO:0007669"/>
    <property type="project" value="UniProtKB-UniRule"/>
</dbReference>
<organism evidence="17 19">
    <name type="scientific">Ralstonia mannitolilytica</name>
    <dbReference type="NCBI Taxonomy" id="105219"/>
    <lineage>
        <taxon>Bacteria</taxon>
        <taxon>Pseudomonadati</taxon>
        <taxon>Pseudomonadota</taxon>
        <taxon>Betaproteobacteria</taxon>
        <taxon>Burkholderiales</taxon>
        <taxon>Burkholderiaceae</taxon>
        <taxon>Ralstonia</taxon>
    </lineage>
</organism>
<comment type="similarity">
    <text evidence="3 11">Belongs to the vitamin-B12 independent methionine synthase family.</text>
</comment>
<dbReference type="EMBL" id="CAUDKV010000006">
    <property type="protein sequence ID" value="CAJ0865027.1"/>
    <property type="molecule type" value="Genomic_DNA"/>
</dbReference>
<dbReference type="InterPro" id="IPR038071">
    <property type="entry name" value="UROD/MetE-like_sf"/>
</dbReference>
<evidence type="ECO:0000313" key="18">
    <source>
        <dbReference type="EMBL" id="CAJ0865027.1"/>
    </source>
</evidence>